<dbReference type="EMBL" id="LDJX01000010">
    <property type="protein sequence ID" value="KPM30392.1"/>
    <property type="molecule type" value="Genomic_DNA"/>
</dbReference>
<name>A0A0P7ARI9_9FLAO</name>
<feature type="domain" description="THUMP-like" evidence="1">
    <location>
        <begin position="300"/>
        <end position="369"/>
    </location>
</feature>
<comment type="caution">
    <text evidence="3">The sequence shown here is derived from an EMBL/GenBank/DDBJ whole genome shotgun (WGS) entry which is preliminary data.</text>
</comment>
<dbReference type="InterPro" id="IPR054168">
    <property type="entry name" value="PG_1098_Fer"/>
</dbReference>
<evidence type="ECO:0000259" key="1">
    <source>
        <dbReference type="Pfam" id="PF18096"/>
    </source>
</evidence>
<protein>
    <submittedName>
        <fullName evidence="3">Uncharacterized protein</fullName>
    </submittedName>
</protein>
<dbReference type="Pfam" id="PF22013">
    <property type="entry name" value="PG_1098_Fer"/>
    <property type="match status" value="1"/>
</dbReference>
<dbReference type="Gene3D" id="3.40.50.150">
    <property type="entry name" value="Vaccinia Virus protein VP39"/>
    <property type="match status" value="1"/>
</dbReference>
<dbReference type="InterPro" id="IPR029063">
    <property type="entry name" value="SAM-dependent_MTases_sf"/>
</dbReference>
<organism evidence="3 4">
    <name type="scientific">Croceitalea dokdonensis DOKDO 023</name>
    <dbReference type="NCBI Taxonomy" id="1300341"/>
    <lineage>
        <taxon>Bacteria</taxon>
        <taxon>Pseudomonadati</taxon>
        <taxon>Bacteroidota</taxon>
        <taxon>Flavobacteriia</taxon>
        <taxon>Flavobacteriales</taxon>
        <taxon>Flavobacteriaceae</taxon>
        <taxon>Croceitalea</taxon>
    </lineage>
</organism>
<dbReference type="Gene3D" id="1.10.10.1110">
    <property type="entry name" value="Methyltransferase PG1098, N-terminal domain"/>
    <property type="match status" value="1"/>
</dbReference>
<keyword evidence="4" id="KW-1185">Reference proteome</keyword>
<dbReference type="PATRIC" id="fig|1300341.3.peg.805"/>
<dbReference type="AlphaFoldDB" id="A0A0P7ARI9"/>
<gene>
    <name evidence="3" type="ORF">I595_3553</name>
</gene>
<sequence>MSVLLQKPLFPEVTQKELAEQLEAKGKCQTKLPSWFAASGIYYPNKLHIEQTSSERTAAYKAKLVEGKTLVDITGGLGVDTHFFAQKIGTVFHFEINKELSKIAAHNGKVFKTKNIFFKAENGLDFLRKSDALFDWIFVDPSRRSDTKGKVFLLKDCLPNVPKNLELLFKKSHHILIKTSPLLDISQGISELDFVKEIHVVAVKNEVKELLWVLEKGFSGAIKIKTCNLKNDGEDIFEFYQNNELVAQSHFGMPQTYLYVPNAAIMKSGGFKSIGQHYQLQKLQEHSHLYTSEHPIAFPGRRFKILEVHGFHKKHLKKWHSQQANISTRNFSETVAHIRKKFSIKDGGSHYLFFTTDVNNKAAVIHCKKE</sequence>
<dbReference type="InterPro" id="IPR041497">
    <property type="entry name" value="Thump-like"/>
</dbReference>
<evidence type="ECO:0000313" key="4">
    <source>
        <dbReference type="Proteomes" id="UP000050280"/>
    </source>
</evidence>
<dbReference type="SUPFAM" id="SSF53335">
    <property type="entry name" value="S-adenosyl-L-methionine-dependent methyltransferases"/>
    <property type="match status" value="1"/>
</dbReference>
<dbReference type="STRING" id="1300341.I595_3553"/>
<dbReference type="Pfam" id="PF18096">
    <property type="entry name" value="Thump_like"/>
    <property type="match status" value="1"/>
</dbReference>
<dbReference type="Proteomes" id="UP000050280">
    <property type="component" value="Unassembled WGS sequence"/>
</dbReference>
<evidence type="ECO:0000313" key="3">
    <source>
        <dbReference type="EMBL" id="KPM30392.1"/>
    </source>
</evidence>
<accession>A0A0P7ARI9</accession>
<dbReference type="RefSeq" id="WP_316934169.1">
    <property type="nucleotide sequence ID" value="NZ_LDJX01000010.1"/>
</dbReference>
<evidence type="ECO:0000259" key="2">
    <source>
        <dbReference type="Pfam" id="PF22013"/>
    </source>
</evidence>
<feature type="domain" description="PG-1098 ferredoxin-like" evidence="2">
    <location>
        <begin position="257"/>
        <end position="299"/>
    </location>
</feature>
<proteinExistence type="predicted"/>
<reference evidence="3 4" key="1">
    <citation type="submission" date="2015-09" db="EMBL/GenBank/DDBJ databases">
        <title>Genome sequence of the marine flavobacterium Croceitalea dokdonensis DOKDO 023 that contains proton- and sodium-pumping rhodopsins.</title>
        <authorList>
            <person name="Kwon S.-K."/>
            <person name="Lee H.K."/>
            <person name="Kwak M.-J."/>
            <person name="Kim J.F."/>
        </authorList>
    </citation>
    <scope>NUCLEOTIDE SEQUENCE [LARGE SCALE GENOMIC DNA]</scope>
    <source>
        <strain evidence="3 4">DOKDO 023</strain>
    </source>
</reference>